<comment type="similarity">
    <text evidence="2 6">Belongs to the acyl-CoA dehydrogenase family.</text>
</comment>
<dbReference type="InterPro" id="IPR052166">
    <property type="entry name" value="Diverse_Acyl-CoA_DH"/>
</dbReference>
<proteinExistence type="inferred from homology"/>
<dbReference type="PANTHER" id="PTHR42803">
    <property type="entry name" value="ACYL-COA DEHYDROGENASE"/>
    <property type="match status" value="1"/>
</dbReference>
<accession>S9UV79</accession>
<evidence type="ECO:0000259" key="9">
    <source>
        <dbReference type="Pfam" id="PF12806"/>
    </source>
</evidence>
<feature type="domain" description="Acyl-CoA oxidase/dehydrogenase middle" evidence="8">
    <location>
        <begin position="57"/>
        <end position="165"/>
    </location>
</feature>
<feature type="domain" description="Acetyl-CoA dehydrogenase-like C-terminal" evidence="9">
    <location>
        <begin position="379"/>
        <end position="484"/>
    </location>
</feature>
<dbReference type="Gene3D" id="2.40.110.20">
    <property type="match status" value="1"/>
</dbReference>
<name>S9UV79_9TRYP</name>
<feature type="domain" description="Acyl-CoA dehydrogenase/oxidase C-terminal" evidence="7">
    <location>
        <begin position="177"/>
        <end position="349"/>
    </location>
</feature>
<dbReference type="InterPro" id="IPR036250">
    <property type="entry name" value="AcylCo_DH-like_C"/>
</dbReference>
<sequence>MSANVLCCEATATANWPFTMYATLSDGAVRTIGRWASEALKDQYLPSLCTGAWSGTMCLTEPQCGTDLSQVRTRAEPAGDGTYRLTGTKIFISAGDSDLTENVIHVVLARLPGSDPSTKGLSLFLVPRHVVQPDGSLAAEKNVKCIAIEKKMGIQSSATCQLAFEASVGYLIGEESSGMKQMFTFMNGARIGTALQGITHAEMAFQNGLRYARERGSQRALSGVKCPAKTQDAIVHHANVRHNLLFAKAVAEGGRALLVEMCRLLDLHDAQTDPAKARALDDEIGVYTPIAKGCLTEWAVEAAYRCQQVWGGHGYIRGNGMELIARDARIATLYEGTTGIQALDFIGRKMLSRRGGTAQAVLHRRVQSVVGPLLLRRGALGRHARQLWLTRLQWRIGLLQIGLNARRDRDSVSASCEEFLFYSGYMMLACYWLRMAVAAEKKVAAGQDADGFYQAKLDTCAFVFDRLLPRTRSHYDVMVSRNNLCASKHETWDLN</sequence>
<evidence type="ECO:0000256" key="6">
    <source>
        <dbReference type="RuleBase" id="RU362125"/>
    </source>
</evidence>
<dbReference type="GO" id="GO:0016627">
    <property type="term" value="F:oxidoreductase activity, acting on the CH-CH group of donors"/>
    <property type="evidence" value="ECO:0007669"/>
    <property type="project" value="InterPro"/>
</dbReference>
<evidence type="ECO:0000256" key="1">
    <source>
        <dbReference type="ARBA" id="ARBA00001974"/>
    </source>
</evidence>
<dbReference type="EMBL" id="ATMH01002774">
    <property type="protein sequence ID" value="EPY32664.1"/>
    <property type="molecule type" value="Genomic_DNA"/>
</dbReference>
<dbReference type="Pfam" id="PF02770">
    <property type="entry name" value="Acyl-CoA_dh_M"/>
    <property type="match status" value="1"/>
</dbReference>
<reference evidence="10 11" key="1">
    <citation type="journal article" date="2013" name="PLoS ONE">
        <title>Predicting the Proteins of Angomonas deanei, Strigomonas culicis and Their Respective Endosymbionts Reveals New Aspects of the Trypanosomatidae Family.</title>
        <authorList>
            <person name="Motta M.C."/>
            <person name="Martins A.C."/>
            <person name="de Souza S.S."/>
            <person name="Catta-Preta C.M."/>
            <person name="Silva R."/>
            <person name="Klein C.C."/>
            <person name="de Almeida L.G."/>
            <person name="de Lima Cunha O."/>
            <person name="Ciapina L.P."/>
            <person name="Brocchi M."/>
            <person name="Colabardini A.C."/>
            <person name="de Araujo Lima B."/>
            <person name="Machado C.R."/>
            <person name="de Almeida Soares C.M."/>
            <person name="Probst C.M."/>
            <person name="de Menezes C.B."/>
            <person name="Thompson C.E."/>
            <person name="Bartholomeu D.C."/>
            <person name="Gradia D.F."/>
            <person name="Pavoni D.P."/>
            <person name="Grisard E.C."/>
            <person name="Fantinatti-Garboggini F."/>
            <person name="Marchini F.K."/>
            <person name="Rodrigues-Luiz G.F."/>
            <person name="Wagner G."/>
            <person name="Goldman G.H."/>
            <person name="Fietto J.L."/>
            <person name="Elias M.C."/>
            <person name="Goldman M.H."/>
            <person name="Sagot M.F."/>
            <person name="Pereira M."/>
            <person name="Stoco P.H."/>
            <person name="de Mendonca-Neto R.P."/>
            <person name="Teixeira S.M."/>
            <person name="Maciel T.E."/>
            <person name="de Oliveira Mendes T.A."/>
            <person name="Urmenyi T.P."/>
            <person name="de Souza W."/>
            <person name="Schenkman S."/>
            <person name="de Vasconcelos A.T."/>
        </authorList>
    </citation>
    <scope>NUCLEOTIDE SEQUENCE [LARGE SCALE GENOMIC DNA]</scope>
</reference>
<keyword evidence="5 6" id="KW-0560">Oxidoreductase</keyword>
<comment type="caution">
    <text evidence="10">The sequence shown here is derived from an EMBL/GenBank/DDBJ whole genome shotgun (WGS) entry which is preliminary data.</text>
</comment>
<dbReference type="PANTHER" id="PTHR42803:SF1">
    <property type="entry name" value="BROAD-SPECIFICITY LINEAR ACYL-COA DEHYDROGENASE FADE5"/>
    <property type="match status" value="1"/>
</dbReference>
<dbReference type="AlphaFoldDB" id="S9UV79"/>
<evidence type="ECO:0000259" key="8">
    <source>
        <dbReference type="Pfam" id="PF02770"/>
    </source>
</evidence>
<evidence type="ECO:0000256" key="2">
    <source>
        <dbReference type="ARBA" id="ARBA00009347"/>
    </source>
</evidence>
<dbReference type="Proteomes" id="UP000015354">
    <property type="component" value="Unassembled WGS sequence"/>
</dbReference>
<keyword evidence="11" id="KW-1185">Reference proteome</keyword>
<protein>
    <submittedName>
        <fullName evidence="10">Acyl-CoA dehydrogenase</fullName>
    </submittedName>
</protein>
<evidence type="ECO:0000313" key="11">
    <source>
        <dbReference type="Proteomes" id="UP000015354"/>
    </source>
</evidence>
<evidence type="ECO:0000313" key="10">
    <source>
        <dbReference type="EMBL" id="EPY32664.1"/>
    </source>
</evidence>
<dbReference type="SUPFAM" id="SSF47203">
    <property type="entry name" value="Acyl-CoA dehydrogenase C-terminal domain-like"/>
    <property type="match status" value="1"/>
</dbReference>
<evidence type="ECO:0000256" key="5">
    <source>
        <dbReference type="ARBA" id="ARBA00023002"/>
    </source>
</evidence>
<dbReference type="SUPFAM" id="SSF56645">
    <property type="entry name" value="Acyl-CoA dehydrogenase NM domain-like"/>
    <property type="match status" value="1"/>
</dbReference>
<comment type="cofactor">
    <cofactor evidence="1 6">
        <name>FAD</name>
        <dbReference type="ChEBI" id="CHEBI:57692"/>
    </cofactor>
</comment>
<dbReference type="InterPro" id="IPR006091">
    <property type="entry name" value="Acyl-CoA_Oxase/DH_mid-dom"/>
</dbReference>
<evidence type="ECO:0000256" key="3">
    <source>
        <dbReference type="ARBA" id="ARBA00022630"/>
    </source>
</evidence>
<dbReference type="OrthoDB" id="10251155at2759"/>
<dbReference type="InterPro" id="IPR009075">
    <property type="entry name" value="AcylCo_DH/oxidase_C"/>
</dbReference>
<dbReference type="Gene3D" id="1.20.140.10">
    <property type="entry name" value="Butyryl-CoA Dehydrogenase, subunit A, domain 3"/>
    <property type="match status" value="1"/>
</dbReference>
<dbReference type="Pfam" id="PF12806">
    <property type="entry name" value="Acyl-CoA_dh_C"/>
    <property type="match status" value="1"/>
</dbReference>
<gene>
    <name evidence="10" type="ORF">STCU_02774</name>
</gene>
<organism evidence="10 11">
    <name type="scientific">Strigomonas culicis</name>
    <dbReference type="NCBI Taxonomy" id="28005"/>
    <lineage>
        <taxon>Eukaryota</taxon>
        <taxon>Discoba</taxon>
        <taxon>Euglenozoa</taxon>
        <taxon>Kinetoplastea</taxon>
        <taxon>Metakinetoplastina</taxon>
        <taxon>Trypanosomatida</taxon>
        <taxon>Trypanosomatidae</taxon>
        <taxon>Strigomonadinae</taxon>
        <taxon>Strigomonas</taxon>
    </lineage>
</organism>
<evidence type="ECO:0000256" key="4">
    <source>
        <dbReference type="ARBA" id="ARBA00022827"/>
    </source>
</evidence>
<dbReference type="InterPro" id="IPR009100">
    <property type="entry name" value="AcylCoA_DH/oxidase_NM_dom_sf"/>
</dbReference>
<dbReference type="Pfam" id="PF00441">
    <property type="entry name" value="Acyl-CoA_dh_1"/>
    <property type="match status" value="1"/>
</dbReference>
<evidence type="ECO:0000259" key="7">
    <source>
        <dbReference type="Pfam" id="PF00441"/>
    </source>
</evidence>
<keyword evidence="4 6" id="KW-0274">FAD</keyword>
<keyword evidence="3 6" id="KW-0285">Flavoprotein</keyword>
<dbReference type="InterPro" id="IPR025878">
    <property type="entry name" value="Acyl-CoA_dh-like_C_dom"/>
</dbReference>